<dbReference type="Proteomes" id="UP000255279">
    <property type="component" value="Unassembled WGS sequence"/>
</dbReference>
<keyword evidence="1" id="KW-1133">Transmembrane helix</keyword>
<feature type="transmembrane region" description="Helical" evidence="1">
    <location>
        <begin position="30"/>
        <end position="49"/>
    </location>
</feature>
<gene>
    <name evidence="2" type="ORF">NCTC10293_00984</name>
</gene>
<evidence type="ECO:0000313" key="3">
    <source>
        <dbReference type="Proteomes" id="UP000255279"/>
    </source>
</evidence>
<reference evidence="2 3" key="1">
    <citation type="submission" date="2018-06" db="EMBL/GenBank/DDBJ databases">
        <authorList>
            <consortium name="Pathogen Informatics"/>
            <person name="Doyle S."/>
        </authorList>
    </citation>
    <scope>NUCLEOTIDE SEQUENCE [LARGE SCALE GENOMIC DNA]</scope>
    <source>
        <strain evidence="2 3">NCTC10293</strain>
    </source>
</reference>
<protein>
    <submittedName>
        <fullName evidence="2">Uncharacterized protein</fullName>
    </submittedName>
</protein>
<evidence type="ECO:0000256" key="1">
    <source>
        <dbReference type="SAM" id="Phobius"/>
    </source>
</evidence>
<dbReference type="AlphaFoldDB" id="A0A378R5Z3"/>
<name>A0A378R5Z3_9GAMM</name>
<sequence length="50" mass="5752">MKFLLIFQEFIPLMMDIYQDIKRHAKRPKVAMVLAMGALLGILAADFWVG</sequence>
<dbReference type="RefSeq" id="WP_158078929.1">
    <property type="nucleotide sequence ID" value="NZ_MUXU01000027.1"/>
</dbReference>
<keyword evidence="1" id="KW-0812">Transmembrane</keyword>
<keyword evidence="1" id="KW-0472">Membrane</keyword>
<proteinExistence type="predicted"/>
<organism evidence="2 3">
    <name type="scientific">Moraxella caviae</name>
    <dbReference type="NCBI Taxonomy" id="34060"/>
    <lineage>
        <taxon>Bacteria</taxon>
        <taxon>Pseudomonadati</taxon>
        <taxon>Pseudomonadota</taxon>
        <taxon>Gammaproteobacteria</taxon>
        <taxon>Moraxellales</taxon>
        <taxon>Moraxellaceae</taxon>
        <taxon>Moraxella</taxon>
    </lineage>
</organism>
<accession>A0A378R5Z3</accession>
<evidence type="ECO:0000313" key="2">
    <source>
        <dbReference type="EMBL" id="STZ10634.1"/>
    </source>
</evidence>
<dbReference type="EMBL" id="UGQE01000001">
    <property type="protein sequence ID" value="STZ10634.1"/>
    <property type="molecule type" value="Genomic_DNA"/>
</dbReference>